<keyword evidence="5" id="KW-0472">Membrane</keyword>
<evidence type="ECO:0000256" key="5">
    <source>
        <dbReference type="ARBA" id="ARBA00023136"/>
    </source>
</evidence>
<dbReference type="RefSeq" id="WP_203324934.1">
    <property type="nucleotide sequence ID" value="NZ_CP069213.1"/>
</dbReference>
<evidence type="ECO:0000256" key="4">
    <source>
        <dbReference type="ARBA" id="ARBA00022989"/>
    </source>
</evidence>
<gene>
    <name evidence="8" type="primary">hflC</name>
    <name evidence="8" type="ORF">JQC75_15515</name>
</gene>
<evidence type="ECO:0000256" key="3">
    <source>
        <dbReference type="ARBA" id="ARBA00022692"/>
    </source>
</evidence>
<dbReference type="InterPro" id="IPR010200">
    <property type="entry name" value="HflC"/>
</dbReference>
<evidence type="ECO:0000256" key="1">
    <source>
        <dbReference type="ARBA" id="ARBA00004167"/>
    </source>
</evidence>
<dbReference type="Pfam" id="PF01145">
    <property type="entry name" value="Band_7"/>
    <property type="match status" value="1"/>
</dbReference>
<dbReference type="CDD" id="cd03405">
    <property type="entry name" value="SPFH_HflC"/>
    <property type="match status" value="1"/>
</dbReference>
<feature type="domain" description="Band 7" evidence="7">
    <location>
        <begin position="18"/>
        <end position="203"/>
    </location>
</feature>
<dbReference type="SUPFAM" id="SSF117892">
    <property type="entry name" value="Band 7/SPFH domain"/>
    <property type="match status" value="1"/>
</dbReference>
<proteinExistence type="inferred from homology"/>
<comment type="function">
    <text evidence="6">HflC and HflK could regulate a protease.</text>
</comment>
<keyword evidence="9" id="KW-1185">Reference proteome</keyword>
<dbReference type="GO" id="GO:0008233">
    <property type="term" value="F:peptidase activity"/>
    <property type="evidence" value="ECO:0007669"/>
    <property type="project" value="UniProtKB-KW"/>
</dbReference>
<dbReference type="NCBIfam" id="TIGR01932">
    <property type="entry name" value="hflC"/>
    <property type="match status" value="1"/>
</dbReference>
<comment type="similarity">
    <text evidence="2 6">Belongs to the band 7/mec-2 family. HflC subfamily.</text>
</comment>
<dbReference type="PIRSF" id="PIRSF005651">
    <property type="entry name" value="HflC"/>
    <property type="match status" value="1"/>
</dbReference>
<keyword evidence="8" id="KW-0645">Protease</keyword>
<name>A0ABX7G1V2_9GAMM</name>
<organism evidence="8 9">
    <name type="scientific">Shewanella litorisediminis</name>
    <dbReference type="NCBI Taxonomy" id="1173586"/>
    <lineage>
        <taxon>Bacteria</taxon>
        <taxon>Pseudomonadati</taxon>
        <taxon>Pseudomonadota</taxon>
        <taxon>Gammaproteobacteria</taxon>
        <taxon>Alteromonadales</taxon>
        <taxon>Shewanellaceae</taxon>
        <taxon>Shewanella</taxon>
    </lineage>
</organism>
<dbReference type="GO" id="GO:0006508">
    <property type="term" value="P:proteolysis"/>
    <property type="evidence" value="ECO:0007669"/>
    <property type="project" value="UniProtKB-KW"/>
</dbReference>
<keyword evidence="3" id="KW-0812">Transmembrane</keyword>
<protein>
    <recommendedName>
        <fullName evidence="6">Protein HflC</fullName>
    </recommendedName>
</protein>
<accession>A0ABX7G1V2</accession>
<dbReference type="PANTHER" id="PTHR42911:SF1">
    <property type="entry name" value="MODULATOR OF FTSH PROTEASE HFLC"/>
    <property type="match status" value="1"/>
</dbReference>
<evidence type="ECO:0000259" key="7">
    <source>
        <dbReference type="SMART" id="SM00244"/>
    </source>
</evidence>
<comment type="subcellular location">
    <subcellularLocation>
        <location evidence="1">Membrane</location>
        <topology evidence="1">Single-pass membrane protein</topology>
    </subcellularLocation>
</comment>
<dbReference type="Proteomes" id="UP000596252">
    <property type="component" value="Chromosome"/>
</dbReference>
<dbReference type="EMBL" id="CP069213">
    <property type="protein sequence ID" value="QRH01248.1"/>
    <property type="molecule type" value="Genomic_DNA"/>
</dbReference>
<dbReference type="Gene3D" id="3.30.479.30">
    <property type="entry name" value="Band 7 domain"/>
    <property type="match status" value="1"/>
</dbReference>
<dbReference type="InterPro" id="IPR036013">
    <property type="entry name" value="Band_7/SPFH_dom_sf"/>
</dbReference>
<keyword evidence="4" id="KW-1133">Transmembrane helix</keyword>
<evidence type="ECO:0000256" key="6">
    <source>
        <dbReference type="PIRNR" id="PIRNR005651"/>
    </source>
</evidence>
<dbReference type="PANTHER" id="PTHR42911">
    <property type="entry name" value="MODULATOR OF FTSH PROTEASE HFLC"/>
    <property type="match status" value="1"/>
</dbReference>
<dbReference type="SMART" id="SM00244">
    <property type="entry name" value="PHB"/>
    <property type="match status" value="1"/>
</dbReference>
<evidence type="ECO:0000313" key="9">
    <source>
        <dbReference type="Proteomes" id="UP000596252"/>
    </source>
</evidence>
<sequence length="308" mass="34685">MSRLLLVILVVVIAVMSSSLMVVNEGERAIVSRFNAIVKENVDGVERTKVFEPGLHFKMPFIDTVRNLDARVQTLDGAADRFVTSEKKDLMVDSYVKWRIHDFEKYYLSTNGGIKSNAEALLQRKINSDLRTEFGQRTIKEIVSGVRAGEVLDKESSGRDELQRNALENVRKSAEDLGIEVVDVRVKQINLPTNVSSSIFQRMRAERQAVAKEHRAKGREEAEKIRATADANVVVRLSNAQRNAQVIRGDGDAIAAKIYADAYKKDPEFYAFLRSLDAYKASFAGSGNMMVLEPDSEFFRYMKEAKPK</sequence>
<dbReference type="InterPro" id="IPR001107">
    <property type="entry name" value="Band_7"/>
</dbReference>
<evidence type="ECO:0000313" key="8">
    <source>
        <dbReference type="EMBL" id="QRH01248.1"/>
    </source>
</evidence>
<keyword evidence="8" id="KW-0378">Hydrolase</keyword>
<evidence type="ECO:0000256" key="2">
    <source>
        <dbReference type="ARBA" id="ARBA00007862"/>
    </source>
</evidence>
<reference evidence="8 9" key="1">
    <citation type="journal article" date="2012" name="Antonie Van Leeuwenhoek">
        <title>Shewanella litorisediminis sp. nov., a gammaproteobacterium isolated from a tidal flat sediment.</title>
        <authorList>
            <person name="Lee M.H."/>
            <person name="Yoon J.H."/>
        </authorList>
    </citation>
    <scope>NUCLEOTIDE SEQUENCE [LARGE SCALE GENOMIC DNA]</scope>
    <source>
        <strain evidence="8 9">SMK1-12</strain>
    </source>
</reference>